<name>A0A379MS95_9BACT</name>
<dbReference type="EC" id="4.2.-.-" evidence="4"/>
<dbReference type="Proteomes" id="UP000255233">
    <property type="component" value="Unassembled WGS sequence"/>
</dbReference>
<dbReference type="EMBL" id="UGVL01000001">
    <property type="protein sequence ID" value="SUE34604.1"/>
    <property type="molecule type" value="Genomic_DNA"/>
</dbReference>
<dbReference type="STRING" id="880526.GCA_000427365_01984"/>
<dbReference type="InterPro" id="IPR007214">
    <property type="entry name" value="YbaK/aa-tRNA-synth-assoc-dom"/>
</dbReference>
<dbReference type="GO" id="GO:0006412">
    <property type="term" value="P:translation"/>
    <property type="evidence" value="ECO:0007669"/>
    <property type="project" value="UniProtKB-KW"/>
</dbReference>
<comment type="similarity">
    <text evidence="1 4">Belongs to the prolyl-tRNA editing family. YbaK/EbsC subfamily.</text>
</comment>
<dbReference type="CDD" id="cd00002">
    <property type="entry name" value="YbaK_deacylase"/>
    <property type="match status" value="1"/>
</dbReference>
<dbReference type="Pfam" id="PF04073">
    <property type="entry name" value="tRNA_edit"/>
    <property type="match status" value="1"/>
</dbReference>
<accession>A0A379MS95</accession>
<evidence type="ECO:0000313" key="6">
    <source>
        <dbReference type="EMBL" id="SUE34604.1"/>
    </source>
</evidence>
<dbReference type="NCBIfam" id="TIGR00011">
    <property type="entry name" value="YbaK_EbsC"/>
    <property type="match status" value="1"/>
</dbReference>
<dbReference type="OrthoDB" id="9809296at2"/>
<dbReference type="GO" id="GO:0002161">
    <property type="term" value="F:aminoacyl-tRNA deacylase activity"/>
    <property type="evidence" value="ECO:0007669"/>
    <property type="project" value="InterPro"/>
</dbReference>
<dbReference type="InterPro" id="IPR004369">
    <property type="entry name" value="Prolyl-tRNA_editing_YbaK/EbsC"/>
</dbReference>
<keyword evidence="3 4" id="KW-0456">Lyase</keyword>
<evidence type="ECO:0000256" key="4">
    <source>
        <dbReference type="PIRNR" id="PIRNR006181"/>
    </source>
</evidence>
<dbReference type="AlphaFoldDB" id="A0A379MS95"/>
<evidence type="ECO:0000256" key="2">
    <source>
        <dbReference type="ARBA" id="ARBA00022917"/>
    </source>
</evidence>
<dbReference type="PIRSF" id="PIRSF006181">
    <property type="entry name" value="EbsC_YbaK"/>
    <property type="match status" value="1"/>
</dbReference>
<keyword evidence="7" id="KW-1185">Reference proteome</keyword>
<dbReference type="SUPFAM" id="SSF55826">
    <property type="entry name" value="YbaK/ProRS associated domain"/>
    <property type="match status" value="1"/>
</dbReference>
<evidence type="ECO:0000256" key="3">
    <source>
        <dbReference type="ARBA" id="ARBA00023239"/>
    </source>
</evidence>
<dbReference type="InterPro" id="IPR036754">
    <property type="entry name" value="YbaK/aa-tRNA-synt-asso_dom_sf"/>
</dbReference>
<keyword evidence="2 4" id="KW-0648">Protein biosynthesis</keyword>
<reference evidence="6 7" key="1">
    <citation type="submission" date="2018-06" db="EMBL/GenBank/DDBJ databases">
        <authorList>
            <consortium name="Pathogen Informatics"/>
            <person name="Doyle S."/>
        </authorList>
    </citation>
    <scope>NUCLEOTIDE SEQUENCE [LARGE SCALE GENOMIC DNA]</scope>
    <source>
        <strain evidence="6 7">NCTC11190</strain>
    </source>
</reference>
<evidence type="ECO:0000256" key="1">
    <source>
        <dbReference type="ARBA" id="ARBA00009798"/>
    </source>
</evidence>
<evidence type="ECO:0000313" key="7">
    <source>
        <dbReference type="Proteomes" id="UP000255233"/>
    </source>
</evidence>
<evidence type="ECO:0000259" key="5">
    <source>
        <dbReference type="Pfam" id="PF04073"/>
    </source>
</evidence>
<dbReference type="GO" id="GO:0016829">
    <property type="term" value="F:lyase activity"/>
    <property type="evidence" value="ECO:0007669"/>
    <property type="project" value="UniProtKB-KW"/>
</dbReference>
<dbReference type="RefSeq" id="WP_027291553.1">
    <property type="nucleotide sequence ID" value="NZ_UGVL01000001.1"/>
</dbReference>
<feature type="domain" description="YbaK/aminoacyl-tRNA synthetase-associated" evidence="5">
    <location>
        <begin position="32"/>
        <end position="148"/>
    </location>
</feature>
<proteinExistence type="inferred from homology"/>
<dbReference type="PANTHER" id="PTHR30411">
    <property type="entry name" value="CYTOPLASMIC PROTEIN"/>
    <property type="match status" value="1"/>
</dbReference>
<organism evidence="6 7">
    <name type="scientific">Rikenella microfusus</name>
    <dbReference type="NCBI Taxonomy" id="28139"/>
    <lineage>
        <taxon>Bacteria</taxon>
        <taxon>Pseudomonadati</taxon>
        <taxon>Bacteroidota</taxon>
        <taxon>Bacteroidia</taxon>
        <taxon>Bacteroidales</taxon>
        <taxon>Rikenellaceae</taxon>
        <taxon>Rikenella</taxon>
    </lineage>
</organism>
<gene>
    <name evidence="6" type="primary">ybaK</name>
    <name evidence="6" type="ORF">NCTC11190_01836</name>
</gene>
<protein>
    <recommendedName>
        <fullName evidence="4">Cys-tRNA(Pro)/Cys-tRNA(Cys) deacylase</fullName>
        <ecNumber evidence="4">4.2.-.-</ecNumber>
    </recommendedName>
</protein>
<sequence length="166" mass="18337">MKVSKTNAARLLDKAGIAYELIPYEVDEEHLDAGHVARQLGEDIRQVFKTLVMRGDRSGVFVCIIPGDREVDLKAAAKASGNKSAAMIHLRELLETTGYIRGGCSPIGMKRTFPSYIDLTCRDFDRIYISAGVRGLQIRIAPDDLIRFARLKVAALTETAEPSETK</sequence>
<dbReference type="Gene3D" id="3.90.960.10">
    <property type="entry name" value="YbaK/aminoacyl-tRNA synthetase-associated domain"/>
    <property type="match status" value="1"/>
</dbReference>
<dbReference type="PANTHER" id="PTHR30411:SF0">
    <property type="entry name" value="CYS-TRNA(PRO)_CYS-TRNA(CYS) DEACYLASE YBAK"/>
    <property type="match status" value="1"/>
</dbReference>